<dbReference type="CDD" id="cd00063">
    <property type="entry name" value="FN3"/>
    <property type="match status" value="1"/>
</dbReference>
<dbReference type="Gene3D" id="2.60.40.10">
    <property type="entry name" value="Immunoglobulins"/>
    <property type="match status" value="2"/>
</dbReference>
<feature type="domain" description="Fibronectin type-III" evidence="3">
    <location>
        <begin position="232"/>
        <end position="328"/>
    </location>
</feature>
<proteinExistence type="predicted"/>
<keyword evidence="5" id="KW-1185">Reference proteome</keyword>
<keyword evidence="2" id="KW-0732">Signal</keyword>
<dbReference type="SMART" id="SM00060">
    <property type="entry name" value="FN3"/>
    <property type="match status" value="1"/>
</dbReference>
<dbReference type="InterPro" id="IPR036116">
    <property type="entry name" value="FN3_sf"/>
</dbReference>
<dbReference type="PROSITE" id="PS50853">
    <property type="entry name" value="FN3"/>
    <property type="match status" value="1"/>
</dbReference>
<dbReference type="InterPro" id="IPR013783">
    <property type="entry name" value="Ig-like_fold"/>
</dbReference>
<dbReference type="Proteomes" id="UP001164746">
    <property type="component" value="Chromosome 5"/>
</dbReference>
<protein>
    <recommendedName>
        <fullName evidence="3">Fibronectin type-III domain-containing protein</fullName>
    </recommendedName>
</protein>
<dbReference type="InterPro" id="IPR003961">
    <property type="entry name" value="FN3_dom"/>
</dbReference>
<gene>
    <name evidence="4" type="ORF">MAR_019863</name>
</gene>
<feature type="chain" id="PRO_5046329928" description="Fibronectin type-III domain-containing protein" evidence="2">
    <location>
        <begin position="24"/>
        <end position="384"/>
    </location>
</feature>
<dbReference type="Pfam" id="PF00041">
    <property type="entry name" value="fn3"/>
    <property type="match status" value="1"/>
</dbReference>
<keyword evidence="1" id="KW-0812">Transmembrane</keyword>
<feature type="signal peptide" evidence="2">
    <location>
        <begin position="1"/>
        <end position="23"/>
    </location>
</feature>
<dbReference type="InterPro" id="IPR036179">
    <property type="entry name" value="Ig-like_dom_sf"/>
</dbReference>
<organism evidence="4 5">
    <name type="scientific">Mya arenaria</name>
    <name type="common">Soft-shell clam</name>
    <dbReference type="NCBI Taxonomy" id="6604"/>
    <lineage>
        <taxon>Eukaryota</taxon>
        <taxon>Metazoa</taxon>
        <taxon>Spiralia</taxon>
        <taxon>Lophotrochozoa</taxon>
        <taxon>Mollusca</taxon>
        <taxon>Bivalvia</taxon>
        <taxon>Autobranchia</taxon>
        <taxon>Heteroconchia</taxon>
        <taxon>Euheterodonta</taxon>
        <taxon>Imparidentia</taxon>
        <taxon>Neoheterodontei</taxon>
        <taxon>Myida</taxon>
        <taxon>Myoidea</taxon>
        <taxon>Myidae</taxon>
        <taxon>Mya</taxon>
    </lineage>
</organism>
<sequence>MDLAAMLLFVMQLILVGITDVVLFPDGDPINVIENSETSLLCRTSGGLPDGAEHLVLQLNNISNASVEIEEHSSNHMRCLLESDPGSDMALTKDDLVYINLHMTFRLNVRTLECIHVQDTTSSARPSAGVTVQLNFTARQHENATLFYKIVAYPVPKPSQFVWKRCTNRSSCDLLPEDFNKFKINTVRLSSNLTVLDVQIEDYGMYQLSVSNGVGDKLVEWFQLRPVEKPDSPTDFHVIQSTIKMTTAVVTWIPGFDGGSPQEFHISYGKLVDDSGYFNKVVKHDYTKMMYYTLEDLEPGTEHFVSIFAANEEGSTDSINDTFQTLGRLYDPNETNLSNVPVVGGAIGGTVGAIIAVVVAFVILRRKYSLNINVSLSRKSGLYT</sequence>
<evidence type="ECO:0000313" key="5">
    <source>
        <dbReference type="Proteomes" id="UP001164746"/>
    </source>
</evidence>
<keyword evidence="1" id="KW-1133">Transmembrane helix</keyword>
<evidence type="ECO:0000259" key="3">
    <source>
        <dbReference type="PROSITE" id="PS50853"/>
    </source>
</evidence>
<dbReference type="SUPFAM" id="SSF49265">
    <property type="entry name" value="Fibronectin type III"/>
    <property type="match status" value="1"/>
</dbReference>
<dbReference type="EMBL" id="CP111016">
    <property type="protein sequence ID" value="WAR04494.1"/>
    <property type="molecule type" value="Genomic_DNA"/>
</dbReference>
<evidence type="ECO:0000256" key="1">
    <source>
        <dbReference type="SAM" id="Phobius"/>
    </source>
</evidence>
<evidence type="ECO:0000256" key="2">
    <source>
        <dbReference type="SAM" id="SignalP"/>
    </source>
</evidence>
<name>A0ABY7E5Q2_MYAAR</name>
<reference evidence="4" key="1">
    <citation type="submission" date="2022-11" db="EMBL/GenBank/DDBJ databases">
        <title>Centuries of genome instability and evolution in soft-shell clam transmissible cancer (bioRxiv).</title>
        <authorList>
            <person name="Hart S.F.M."/>
            <person name="Yonemitsu M.A."/>
            <person name="Giersch R.M."/>
            <person name="Beal B.F."/>
            <person name="Arriagada G."/>
            <person name="Davis B.W."/>
            <person name="Ostrander E.A."/>
            <person name="Goff S.P."/>
            <person name="Metzger M.J."/>
        </authorList>
    </citation>
    <scope>NUCLEOTIDE SEQUENCE</scope>
    <source>
        <strain evidence="4">MELC-2E11</strain>
        <tissue evidence="4">Siphon/mantle</tissue>
    </source>
</reference>
<accession>A0ABY7E5Q2</accession>
<keyword evidence="1" id="KW-0472">Membrane</keyword>
<feature type="transmembrane region" description="Helical" evidence="1">
    <location>
        <begin position="342"/>
        <end position="364"/>
    </location>
</feature>
<evidence type="ECO:0000313" key="4">
    <source>
        <dbReference type="EMBL" id="WAR04494.1"/>
    </source>
</evidence>
<dbReference type="SUPFAM" id="SSF48726">
    <property type="entry name" value="Immunoglobulin"/>
    <property type="match status" value="1"/>
</dbReference>